<dbReference type="OrthoDB" id="5810973at2"/>
<evidence type="ECO:0000256" key="1">
    <source>
        <dbReference type="SAM" id="Phobius"/>
    </source>
</evidence>
<dbReference type="Gene3D" id="1.10.3730.20">
    <property type="match status" value="1"/>
</dbReference>
<keyword evidence="4" id="KW-1185">Reference proteome</keyword>
<dbReference type="GO" id="GO:0016020">
    <property type="term" value="C:membrane"/>
    <property type="evidence" value="ECO:0007669"/>
    <property type="project" value="InterPro"/>
</dbReference>
<feature type="transmembrane region" description="Helical" evidence="1">
    <location>
        <begin position="244"/>
        <end position="264"/>
    </location>
</feature>
<dbReference type="STRING" id="349521.HCH_04108"/>
<keyword evidence="1" id="KW-0472">Membrane</keyword>
<keyword evidence="1" id="KW-1133">Transmembrane helix</keyword>
<name>Q2SEV6_HAHCH</name>
<reference evidence="3 4" key="1">
    <citation type="journal article" date="2005" name="Nucleic Acids Res.">
        <title>Genomic blueprint of Hahella chejuensis, a marine microbe producing an algicidal agent.</title>
        <authorList>
            <person name="Jeong H."/>
            <person name="Yim J.H."/>
            <person name="Lee C."/>
            <person name="Choi S.-H."/>
            <person name="Park Y.K."/>
            <person name="Yoon S.H."/>
            <person name="Hur C.-G."/>
            <person name="Kang H.-Y."/>
            <person name="Kim D."/>
            <person name="Lee H.H."/>
            <person name="Park K.H."/>
            <person name="Park S.-H."/>
            <person name="Park H.-S."/>
            <person name="Lee H.K."/>
            <person name="Oh T.K."/>
            <person name="Kim J.F."/>
        </authorList>
    </citation>
    <scope>NUCLEOTIDE SEQUENCE [LARGE SCALE GENOMIC DNA]</scope>
    <source>
        <strain evidence="3 4">KCTC 2396</strain>
    </source>
</reference>
<accession>Q2SEV6</accession>
<organism evidence="3 4">
    <name type="scientific">Hahella chejuensis (strain KCTC 2396)</name>
    <dbReference type="NCBI Taxonomy" id="349521"/>
    <lineage>
        <taxon>Bacteria</taxon>
        <taxon>Pseudomonadati</taxon>
        <taxon>Pseudomonadota</taxon>
        <taxon>Gammaproteobacteria</taxon>
        <taxon>Oceanospirillales</taxon>
        <taxon>Hahellaceae</taxon>
        <taxon>Hahella</taxon>
    </lineage>
</organism>
<feature type="transmembrane region" description="Helical" evidence="1">
    <location>
        <begin position="216"/>
        <end position="237"/>
    </location>
</feature>
<dbReference type="SUPFAM" id="SSF103481">
    <property type="entry name" value="Multidrug resistance efflux transporter EmrE"/>
    <property type="match status" value="2"/>
</dbReference>
<evidence type="ECO:0000313" key="3">
    <source>
        <dbReference type="EMBL" id="ABC30818.1"/>
    </source>
</evidence>
<dbReference type="AlphaFoldDB" id="Q2SEV6"/>
<feature type="transmembrane region" description="Helical" evidence="1">
    <location>
        <begin position="270"/>
        <end position="289"/>
    </location>
</feature>
<dbReference type="RefSeq" id="WP_011397885.1">
    <property type="nucleotide sequence ID" value="NC_007645.1"/>
</dbReference>
<dbReference type="EMBL" id="CP000155">
    <property type="protein sequence ID" value="ABC30818.1"/>
    <property type="molecule type" value="Genomic_DNA"/>
</dbReference>
<feature type="domain" description="EamA" evidence="2">
    <location>
        <begin position="16"/>
        <end position="142"/>
    </location>
</feature>
<sequence>MKQIQQSPDNAAPFLAMAALSAVFMGTIGVIAKYAQLSAETVTFYRLFFGAAMMLGYLLVIRKASLLWCWPSWRVLINGGFLAGFIVFYIQAMEHTSMANAIMTIYLAPVVASVFAHLFLSEKLSASAMGLILTALFGFAMMMEFRLEFGGSQDALGMTYAGLAMLCYAGFIIINRATPAHVHVYARSWYQMLIGALCMAPLMLQQQQVIAPAQWGWLLAAGLIPGFLAILFAVIALRELPSATFGTLAYLEPIAVVTFGWALFDQALSPLQIAGCGLIMCSGIAQAVLTQRRNAAISGQVCSVAQG</sequence>
<feature type="transmembrane region" description="Helical" evidence="1">
    <location>
        <begin position="98"/>
        <end position="119"/>
    </location>
</feature>
<dbReference type="eggNOG" id="COG0697">
    <property type="taxonomic scope" value="Bacteria"/>
</dbReference>
<feature type="domain" description="EamA" evidence="2">
    <location>
        <begin position="156"/>
        <end position="282"/>
    </location>
</feature>
<feature type="transmembrane region" description="Helical" evidence="1">
    <location>
        <begin position="44"/>
        <end position="61"/>
    </location>
</feature>
<gene>
    <name evidence="3" type="ordered locus">HCH_04108</name>
</gene>
<dbReference type="InterPro" id="IPR037185">
    <property type="entry name" value="EmrE-like"/>
</dbReference>
<dbReference type="InterPro" id="IPR000620">
    <property type="entry name" value="EamA_dom"/>
</dbReference>
<feature type="transmembrane region" description="Helical" evidence="1">
    <location>
        <begin position="126"/>
        <end position="143"/>
    </location>
</feature>
<dbReference type="Proteomes" id="UP000000238">
    <property type="component" value="Chromosome"/>
</dbReference>
<dbReference type="Pfam" id="PF00892">
    <property type="entry name" value="EamA"/>
    <property type="match status" value="2"/>
</dbReference>
<dbReference type="HOGENOM" id="CLU_033863_15_4_6"/>
<proteinExistence type="predicted"/>
<evidence type="ECO:0000259" key="2">
    <source>
        <dbReference type="Pfam" id="PF00892"/>
    </source>
</evidence>
<dbReference type="PANTHER" id="PTHR22911:SF79">
    <property type="entry name" value="MOBA-LIKE NTP TRANSFERASE DOMAIN-CONTAINING PROTEIN"/>
    <property type="match status" value="1"/>
</dbReference>
<keyword evidence="1" id="KW-0812">Transmembrane</keyword>
<feature type="transmembrane region" description="Helical" evidence="1">
    <location>
        <begin position="186"/>
        <end position="204"/>
    </location>
</feature>
<feature type="transmembrane region" description="Helical" evidence="1">
    <location>
        <begin position="155"/>
        <end position="174"/>
    </location>
</feature>
<dbReference type="KEGG" id="hch:HCH_04108"/>
<evidence type="ECO:0000313" key="4">
    <source>
        <dbReference type="Proteomes" id="UP000000238"/>
    </source>
</evidence>
<protein>
    <submittedName>
        <fullName evidence="3">Predicted permease, DMT superfamily</fullName>
    </submittedName>
</protein>
<dbReference type="PANTHER" id="PTHR22911">
    <property type="entry name" value="ACYL-MALONYL CONDENSING ENZYME-RELATED"/>
    <property type="match status" value="1"/>
</dbReference>
<feature type="transmembrane region" description="Helical" evidence="1">
    <location>
        <begin position="12"/>
        <end position="32"/>
    </location>
</feature>
<feature type="transmembrane region" description="Helical" evidence="1">
    <location>
        <begin position="73"/>
        <end position="92"/>
    </location>
</feature>